<dbReference type="EMBL" id="CAJOBB010001808">
    <property type="protein sequence ID" value="CAF3906111.1"/>
    <property type="molecule type" value="Genomic_DNA"/>
</dbReference>
<evidence type="ECO:0000313" key="2">
    <source>
        <dbReference type="EMBL" id="CAF3906111.1"/>
    </source>
</evidence>
<name>A0A813MYW2_9BILA</name>
<sequence>MSNICEHPFCTRFISRKCLNHCQLDLCDEHLTEHKNLFFVQYEKSFNNLTKSFDDLTYLIEETKNKFFINYQNDISLINENYRNKLNEIEDKSSLIISTENLIKKKLQLLSDVKNNQAFLYQYDIEQIKLYSNKIHETNIAETLSDEMFSLSPSSDDDDDYSQVNNKKNDISFKEYRGICPLAHYGVYGLNNKHNIRLCSHEKDKIDRNLYSHFHHYHHLTNSLSSRLTKAVIDKLNPLTTYIFPSEQKITDKRYDMIVCPLDKAKLSICKRKFLRQSLKTHLLRVHHLTLETSNKILDNMKKQGDLTKIDFDEDEFK</sequence>
<gene>
    <name evidence="1" type="ORF">IZO911_LOCUS2936</name>
    <name evidence="2" type="ORF">KXQ929_LOCUS23086</name>
</gene>
<dbReference type="EMBL" id="CAJNOE010000015">
    <property type="protein sequence ID" value="CAF0732104.1"/>
    <property type="molecule type" value="Genomic_DNA"/>
</dbReference>
<dbReference type="AlphaFoldDB" id="A0A813MYW2"/>
<dbReference type="Proteomes" id="UP000663860">
    <property type="component" value="Unassembled WGS sequence"/>
</dbReference>
<evidence type="ECO:0000313" key="3">
    <source>
        <dbReference type="Proteomes" id="UP000663860"/>
    </source>
</evidence>
<proteinExistence type="predicted"/>
<evidence type="ECO:0000313" key="1">
    <source>
        <dbReference type="EMBL" id="CAF0732104.1"/>
    </source>
</evidence>
<dbReference type="Proteomes" id="UP000663868">
    <property type="component" value="Unassembled WGS sequence"/>
</dbReference>
<accession>A0A813MYW2</accession>
<reference evidence="1" key="1">
    <citation type="submission" date="2021-02" db="EMBL/GenBank/DDBJ databases">
        <authorList>
            <person name="Nowell W R."/>
        </authorList>
    </citation>
    <scope>NUCLEOTIDE SEQUENCE</scope>
</reference>
<protein>
    <submittedName>
        <fullName evidence="1">Uncharacterized protein</fullName>
    </submittedName>
</protein>
<organism evidence="1 3">
    <name type="scientific">Adineta steineri</name>
    <dbReference type="NCBI Taxonomy" id="433720"/>
    <lineage>
        <taxon>Eukaryota</taxon>
        <taxon>Metazoa</taxon>
        <taxon>Spiralia</taxon>
        <taxon>Gnathifera</taxon>
        <taxon>Rotifera</taxon>
        <taxon>Eurotatoria</taxon>
        <taxon>Bdelloidea</taxon>
        <taxon>Adinetida</taxon>
        <taxon>Adinetidae</taxon>
        <taxon>Adineta</taxon>
    </lineage>
</organism>
<comment type="caution">
    <text evidence="1">The sequence shown here is derived from an EMBL/GenBank/DDBJ whole genome shotgun (WGS) entry which is preliminary data.</text>
</comment>